<dbReference type="EMBL" id="BMAO01001149">
    <property type="protein sequence ID" value="GFQ71363.1"/>
    <property type="molecule type" value="Genomic_DNA"/>
</dbReference>
<protein>
    <submittedName>
        <fullName evidence="1">Uncharacterized protein</fullName>
    </submittedName>
</protein>
<gene>
    <name evidence="1" type="ORF">TNCT_118961</name>
</gene>
<organism evidence="1 2">
    <name type="scientific">Trichonephila clavata</name>
    <name type="common">Joro spider</name>
    <name type="synonym">Nephila clavata</name>
    <dbReference type="NCBI Taxonomy" id="2740835"/>
    <lineage>
        <taxon>Eukaryota</taxon>
        <taxon>Metazoa</taxon>
        <taxon>Ecdysozoa</taxon>
        <taxon>Arthropoda</taxon>
        <taxon>Chelicerata</taxon>
        <taxon>Arachnida</taxon>
        <taxon>Araneae</taxon>
        <taxon>Araneomorphae</taxon>
        <taxon>Entelegynae</taxon>
        <taxon>Araneoidea</taxon>
        <taxon>Nephilidae</taxon>
        <taxon>Trichonephila</taxon>
    </lineage>
</organism>
<proteinExistence type="predicted"/>
<dbReference type="Proteomes" id="UP000887116">
    <property type="component" value="Unassembled WGS sequence"/>
</dbReference>
<comment type="caution">
    <text evidence="1">The sequence shown here is derived from an EMBL/GenBank/DDBJ whole genome shotgun (WGS) entry which is preliminary data.</text>
</comment>
<sequence>MPCGHLYQICGSCLMDIGISLGEKGTIKSREGGLVRHCVDDNSSLSACIPQRKKQRRLIGGGGIGREES</sequence>
<evidence type="ECO:0000313" key="1">
    <source>
        <dbReference type="EMBL" id="GFQ71363.1"/>
    </source>
</evidence>
<keyword evidence="2" id="KW-1185">Reference proteome</keyword>
<evidence type="ECO:0000313" key="2">
    <source>
        <dbReference type="Proteomes" id="UP000887116"/>
    </source>
</evidence>
<name>A0A8X6F572_TRICU</name>
<accession>A0A8X6F572</accession>
<dbReference type="AlphaFoldDB" id="A0A8X6F572"/>
<reference evidence="1" key="1">
    <citation type="submission" date="2020-07" db="EMBL/GenBank/DDBJ databases">
        <title>Multicomponent nature underlies the extraordinary mechanical properties of spider dragline silk.</title>
        <authorList>
            <person name="Kono N."/>
            <person name="Nakamura H."/>
            <person name="Mori M."/>
            <person name="Yoshida Y."/>
            <person name="Ohtoshi R."/>
            <person name="Malay A.D."/>
            <person name="Moran D.A.P."/>
            <person name="Tomita M."/>
            <person name="Numata K."/>
            <person name="Arakawa K."/>
        </authorList>
    </citation>
    <scope>NUCLEOTIDE SEQUENCE</scope>
</reference>